<comment type="caution">
    <text evidence="1">The sequence shown here is derived from an EMBL/GenBank/DDBJ whole genome shotgun (WGS) entry which is preliminary data.</text>
</comment>
<name>A0A2M8KWP9_9BACT</name>
<dbReference type="Proteomes" id="UP000229098">
    <property type="component" value="Unassembled WGS sequence"/>
</dbReference>
<evidence type="ECO:0000313" key="2">
    <source>
        <dbReference type="Proteomes" id="UP000229098"/>
    </source>
</evidence>
<organism evidence="1 2">
    <name type="scientific">Candidatus Ryanbacteria bacterium CG10_big_fil_rev_8_21_14_0_10_43_42</name>
    <dbReference type="NCBI Taxonomy" id="1974864"/>
    <lineage>
        <taxon>Bacteria</taxon>
        <taxon>Candidatus Ryaniibacteriota</taxon>
    </lineage>
</organism>
<proteinExistence type="predicted"/>
<reference evidence="2" key="1">
    <citation type="submission" date="2017-09" db="EMBL/GenBank/DDBJ databases">
        <title>Depth-based differentiation of microbial function through sediment-hosted aquifers and enrichment of novel symbionts in the deep terrestrial subsurface.</title>
        <authorList>
            <person name="Probst A.J."/>
            <person name="Ladd B."/>
            <person name="Jarett J.K."/>
            <person name="Geller-Mcgrath D.E."/>
            <person name="Sieber C.M.K."/>
            <person name="Emerson J.B."/>
            <person name="Anantharaman K."/>
            <person name="Thomas B.C."/>
            <person name="Malmstrom R."/>
            <person name="Stieglmeier M."/>
            <person name="Klingl A."/>
            <person name="Woyke T."/>
            <person name="Ryan C.M."/>
            <person name="Banfield J.F."/>
        </authorList>
    </citation>
    <scope>NUCLEOTIDE SEQUENCE [LARGE SCALE GENOMIC DNA]</scope>
</reference>
<dbReference type="AlphaFoldDB" id="A0A2M8KWP9"/>
<accession>A0A2M8KWP9</accession>
<evidence type="ECO:0000313" key="1">
    <source>
        <dbReference type="EMBL" id="PJE64364.1"/>
    </source>
</evidence>
<protein>
    <submittedName>
        <fullName evidence="1">Uncharacterized protein</fullName>
    </submittedName>
</protein>
<dbReference type="EMBL" id="PFEF01000006">
    <property type="protein sequence ID" value="PJE64364.1"/>
    <property type="molecule type" value="Genomic_DNA"/>
</dbReference>
<gene>
    <name evidence="1" type="ORF">COU90_02840</name>
</gene>
<sequence length="84" mass="10211">MDLEEPSGSDEFRPFTWEYPSAYWDAPDLRKRLRSCQLLNDEKKPFNSRGLFVRRPWWRKKYYLMVRLIKVLPNYIIVIVGVCL</sequence>